<evidence type="ECO:0000313" key="2">
    <source>
        <dbReference type="EMBL" id="MFK2919200.1"/>
    </source>
</evidence>
<keyword evidence="3" id="KW-1185">Reference proteome</keyword>
<name>A0ABW8K8I3_9GAMM</name>
<reference evidence="2 3" key="1">
    <citation type="submission" date="2020-10" db="EMBL/GenBank/DDBJ databases">
        <title>Phylogeny of dyella-like bacteria.</title>
        <authorList>
            <person name="Fu J."/>
        </authorList>
    </citation>
    <scope>NUCLEOTIDE SEQUENCE [LARGE SCALE GENOMIC DNA]</scope>
    <source>
        <strain evidence="2 3">BB4</strain>
    </source>
</reference>
<evidence type="ECO:0000256" key="1">
    <source>
        <dbReference type="SAM" id="MobiDB-lite"/>
    </source>
</evidence>
<dbReference type="Proteomes" id="UP001620408">
    <property type="component" value="Unassembled WGS sequence"/>
</dbReference>
<gene>
    <name evidence="2" type="ORF">ISS97_18160</name>
</gene>
<proteinExistence type="predicted"/>
<accession>A0ABW8K8I3</accession>
<comment type="caution">
    <text evidence="2">The sequence shown here is derived from an EMBL/GenBank/DDBJ whole genome shotgun (WGS) entry which is preliminary data.</text>
</comment>
<dbReference type="RefSeq" id="WP_379983177.1">
    <property type="nucleotide sequence ID" value="NZ_JADIKD010000012.1"/>
</dbReference>
<evidence type="ECO:0000313" key="3">
    <source>
        <dbReference type="Proteomes" id="UP001620408"/>
    </source>
</evidence>
<feature type="region of interest" description="Disordered" evidence="1">
    <location>
        <begin position="1"/>
        <end position="27"/>
    </location>
</feature>
<sequence>MATPDHTALARSSVPSDDKPTNPLGHPFFLEETAEEPRQRLAAKHTGIAMAINTISCLLANSETFRETQAHSMPTEPGQWPLGALHTEGLFAAIYFLSQYAELLGHEPLVRP</sequence>
<organism evidence="2 3">
    <name type="scientific">Dyella koreensis</name>
    <dbReference type="NCBI Taxonomy" id="311235"/>
    <lineage>
        <taxon>Bacteria</taxon>
        <taxon>Pseudomonadati</taxon>
        <taxon>Pseudomonadota</taxon>
        <taxon>Gammaproteobacteria</taxon>
        <taxon>Lysobacterales</taxon>
        <taxon>Rhodanobacteraceae</taxon>
        <taxon>Dyella</taxon>
    </lineage>
</organism>
<protein>
    <submittedName>
        <fullName evidence="2">Uncharacterized protein</fullName>
    </submittedName>
</protein>
<dbReference type="EMBL" id="JADIKD010000012">
    <property type="protein sequence ID" value="MFK2919200.1"/>
    <property type="molecule type" value="Genomic_DNA"/>
</dbReference>